<keyword evidence="2" id="KW-1185">Reference proteome</keyword>
<dbReference type="EMBL" id="CM055728">
    <property type="protein sequence ID" value="KAJ8016455.1"/>
    <property type="molecule type" value="Genomic_DNA"/>
</dbReference>
<organism evidence="1 2">
    <name type="scientific">Dallia pectoralis</name>
    <name type="common">Alaska blackfish</name>
    <dbReference type="NCBI Taxonomy" id="75939"/>
    <lineage>
        <taxon>Eukaryota</taxon>
        <taxon>Metazoa</taxon>
        <taxon>Chordata</taxon>
        <taxon>Craniata</taxon>
        <taxon>Vertebrata</taxon>
        <taxon>Euteleostomi</taxon>
        <taxon>Actinopterygii</taxon>
        <taxon>Neopterygii</taxon>
        <taxon>Teleostei</taxon>
        <taxon>Protacanthopterygii</taxon>
        <taxon>Esociformes</taxon>
        <taxon>Umbridae</taxon>
        <taxon>Dallia</taxon>
    </lineage>
</organism>
<evidence type="ECO:0000313" key="1">
    <source>
        <dbReference type="EMBL" id="KAJ8016455.1"/>
    </source>
</evidence>
<dbReference type="Proteomes" id="UP001157502">
    <property type="component" value="Chromosome 1"/>
</dbReference>
<protein>
    <submittedName>
        <fullName evidence="1">Uncharacterized protein</fullName>
    </submittedName>
</protein>
<comment type="caution">
    <text evidence="1">The sequence shown here is derived from an EMBL/GenBank/DDBJ whole genome shotgun (WGS) entry which is preliminary data.</text>
</comment>
<accession>A0ACC2HL36</accession>
<name>A0ACC2HL36_DALPE</name>
<proteinExistence type="predicted"/>
<gene>
    <name evidence="1" type="ORF">DPEC_G00007380</name>
</gene>
<evidence type="ECO:0000313" key="2">
    <source>
        <dbReference type="Proteomes" id="UP001157502"/>
    </source>
</evidence>
<sequence>MKGYLKTAGWLFKLQAETTTVGRHWGCDLCLLNGGVEEHHALVAWSQSERCFVLKDLNTSHGTYVNDCCIHNAAVRLNPGDELSFGYGGSTYQLAIDSPSMLHRPSINDRTASQNSLQLIEEPSLNPYPVSPSSQLPLLPVGTSGPVAWVWRGSSVTPRPPSSQQPASAGAKRTSQSKLSKPHVTASRRGPIHRTEEVASQNTQMVQHLLQEREERLLRQEDEVRRLAVFESESQRKDGVIADLRDEVSALRHQLTMSQQTDHDIKHRLLSMERDIKDKTEQIELVKEQMIELQTDSSEVFRQSVTERDLKISNMRGQMERLKRESSHSTGLVTSLQKDLSSREKQALKLSSEVDKLRQEIRHKDIQLGSTATKISTMSKKHEEELLNHANEALTLKKSIEKLEDSSREKQRLLEHQKTENNLLHKRLEMKIEEQASILAESETKWRSQLQRSKAELERVQAQVKQFRVQLLLMFFPESSDSTSCVALSDQQILQQISELLGQKESMKNKFEVLERELKEARDEHKMAAEDTEKLKSGLETCQEPYSADALKKAMTSLQEVSVSPALNCVQTSVVSIMATHLMLLQSATQALLESGIDVSHPTEGVLNGIRTVVKERHRYKEELQNLKVNLEDLQERQANSAKLQEHLRITTEELEQLKQQMIVKQHEEEARQKDLEELKGELEAVRQSQTTLQHEVQTQEANWNAMLEEAGRREEKWQGEVKIALEKDSEEEKERYRVWEVEYKEQVRQHAHTIVALEQRWVQSRQTAQELEQERDTLIGQLRALELKGCTSARSTSPLETLQAPLIPAMEGNTTSPRSESVLSKLEIHNQGDIIEALSRDLALANARITDMTGELSEKQKLELEQLKALVVDQRVQLSTLTQKLKLMSQLVEQKGEELEKVRDELRCCHVDLEKRLTAEKEMKDMSTNPGQQQDHCSVVNCITPQTKNGWPDPGEFQGETLEQSARLDLSDALDLSERTYLDLARALCMALELSEGQLEGCMPLQNLPQEERASLGLLRHTDLDLLLSRIALQQNHTERWENQLQLQNVDMTALRESQAADQQLQSRLDILKNQLEAESQDNKGQLHTQNTLDQERKAQLDNQNSLDQESNAQLHSQNPLDQESKAQLHTQNPLDQESKAQLHTQNSLDQQISLNSKAVKIRKALSLKRVQKRSGQKASNSCFRSETSDKAAA</sequence>
<reference evidence="1" key="1">
    <citation type="submission" date="2021-05" db="EMBL/GenBank/DDBJ databases">
        <authorList>
            <person name="Pan Q."/>
            <person name="Jouanno E."/>
            <person name="Zahm M."/>
            <person name="Klopp C."/>
            <person name="Cabau C."/>
            <person name="Louis A."/>
            <person name="Berthelot C."/>
            <person name="Parey E."/>
            <person name="Roest Crollius H."/>
            <person name="Montfort J."/>
            <person name="Robinson-Rechavi M."/>
            <person name="Bouchez O."/>
            <person name="Lampietro C."/>
            <person name="Lopez Roques C."/>
            <person name="Donnadieu C."/>
            <person name="Postlethwait J."/>
            <person name="Bobe J."/>
            <person name="Dillon D."/>
            <person name="Chandos A."/>
            <person name="von Hippel F."/>
            <person name="Guiguen Y."/>
        </authorList>
    </citation>
    <scope>NUCLEOTIDE SEQUENCE</scope>
    <source>
        <strain evidence="1">YG-Jan2019</strain>
    </source>
</reference>